<protein>
    <submittedName>
        <fullName evidence="2">Uncharacterized protein</fullName>
    </submittedName>
</protein>
<proteinExistence type="predicted"/>
<dbReference type="AlphaFoldDB" id="A0A0S1XBH3"/>
<dbReference type="Proteomes" id="UP000066042">
    <property type="component" value="Chromosome"/>
</dbReference>
<name>A0A0S1XBH3_THEBA</name>
<feature type="region of interest" description="Disordered" evidence="1">
    <location>
        <begin position="302"/>
        <end position="329"/>
    </location>
</feature>
<accession>A0A0S1XBH3</accession>
<dbReference type="RefSeq" id="WP_145973182.1">
    <property type="nucleotide sequence ID" value="NZ_CP013050.1"/>
</dbReference>
<sequence length="729" mass="81147">MVILKKSLLVAILVIFSMATSPIGAHFDPPGQPAVQVNVYFIGMSLSEDMDDGANGYADIIGTYKVTHSGHGTKDGKIDMFYYDWDTLKGKNGYIKKRLLYSHKECSPLKPITVEVSMEEHNTIFSNTQLGSGSITVTKPGIYEIKLDKGKALIEVKVTPAVLYSEKCSYFYDQPPSYASSLVSSSGGYIYDWQLANMIHMWIANRTGYANMVFIFNQCFGGGMIDDLKEKLKGTGDAAFLSASRHNEASWGLADGYTPSSWPEMAKRGFKKPEGYYPKEVGEELARTGKDAPTMREIARRAEQQDPRGPYGLDSKETPQYTSIGKGDSIKIGKKADGSDVASRHAILFAGNANAKRHWNNLDRAYKALKKHGFTDTDIIVLAGNGKTMPGGTNVPGYVDGPGTKKALYEAIVNVSKKMNKNEQLVFWVSDHGNRERIENSLIKSILDPVRQPVPPKRTARRPEQVSWDLDEEFLKVVKLDPDNQPYVSILVEATPEVVEYGEKMFRNIVLYMNGQMLELTMVEPIIAYDGEPDLDAFELVYYVDEGLLTQENLIEVAWLGEPEEFIKYSITGLMISTGGINELEAEPVEAVEEQTLFELLKEYVPVYNENADNFPGFIKRIAGNERIDLEISLENGGVLNVGIVTEGGYITEFSKGRISEPTMRAWTDEEVARRIISSEDPMSTATNALKMGEIRYSGVGFGRTLRVFVFKVVIKVYRVVEVIGDLFG</sequence>
<evidence type="ECO:0000313" key="3">
    <source>
        <dbReference type="Proteomes" id="UP000066042"/>
    </source>
</evidence>
<dbReference type="STRING" id="55802.TBCH5v1_1154"/>
<reference evidence="2 3" key="1">
    <citation type="journal article" date="2016" name="Genome Announc.">
        <title>Complete genome sequence of the hyperthermophilic and piezophilic archaeon Thermococcus barophilus Ch5, capable of growth at the expense of hydrogenogenesis from carbon monoxide and formate.</title>
        <authorList>
            <person name="Oger P."/>
            <person name="Sokolova T.G."/>
            <person name="Kozhevnikova D.A."/>
            <person name="Taranov E.A."/>
            <person name="Vannier P."/>
            <person name="Lee H.S."/>
            <person name="Kwon K.K."/>
            <person name="Kang S.G."/>
            <person name="Lee J.H."/>
            <person name="Bonch-Osmolovskaya E.A."/>
            <person name="Lebedinsky A.V."/>
        </authorList>
    </citation>
    <scope>NUCLEOTIDE SEQUENCE [LARGE SCALE GENOMIC DNA]</scope>
    <source>
        <strain evidence="3">Ch5</strain>
    </source>
</reference>
<organism evidence="2 3">
    <name type="scientific">Thermococcus barophilus</name>
    <dbReference type="NCBI Taxonomy" id="55802"/>
    <lineage>
        <taxon>Archaea</taxon>
        <taxon>Methanobacteriati</taxon>
        <taxon>Methanobacteriota</taxon>
        <taxon>Thermococci</taxon>
        <taxon>Thermococcales</taxon>
        <taxon>Thermococcaceae</taxon>
        <taxon>Thermococcus</taxon>
    </lineage>
</organism>
<evidence type="ECO:0000313" key="2">
    <source>
        <dbReference type="EMBL" id="ALM75088.1"/>
    </source>
</evidence>
<evidence type="ECO:0000256" key="1">
    <source>
        <dbReference type="SAM" id="MobiDB-lite"/>
    </source>
</evidence>
<dbReference type="EMBL" id="CP013050">
    <property type="protein sequence ID" value="ALM75088.1"/>
    <property type="molecule type" value="Genomic_DNA"/>
</dbReference>
<dbReference type="PATRIC" id="fig|55802.8.peg.1139"/>
<gene>
    <name evidence="2" type="ORF">TBCH5v1_1154</name>
</gene>
<dbReference type="GeneID" id="26136414"/>